<protein>
    <submittedName>
        <fullName evidence="2">Nucleolar GTP-binding protein 1</fullName>
    </submittedName>
</protein>
<organism evidence="2">
    <name type="scientific">Hyperionvirus sp</name>
    <dbReference type="NCBI Taxonomy" id="2487770"/>
    <lineage>
        <taxon>Viruses</taxon>
        <taxon>Varidnaviria</taxon>
        <taxon>Bamfordvirae</taxon>
        <taxon>Nucleocytoviricota</taxon>
        <taxon>Megaviricetes</taxon>
        <taxon>Imitervirales</taxon>
        <taxon>Mimiviridae</taxon>
        <taxon>Klosneuvirinae</taxon>
    </lineage>
</organism>
<reference evidence="2" key="1">
    <citation type="submission" date="2018-10" db="EMBL/GenBank/DDBJ databases">
        <title>Hidden diversity of soil giant viruses.</title>
        <authorList>
            <person name="Schulz F."/>
            <person name="Alteio L."/>
            <person name="Goudeau D."/>
            <person name="Ryan E.M."/>
            <person name="Malmstrom R.R."/>
            <person name="Blanchard J."/>
            <person name="Woyke T."/>
        </authorList>
    </citation>
    <scope>NUCLEOTIDE SEQUENCE</scope>
    <source>
        <strain evidence="2">HYV1</strain>
    </source>
</reference>
<feature type="domain" description="Nudix hydrolase" evidence="1">
    <location>
        <begin position="14"/>
        <end position="150"/>
    </location>
</feature>
<evidence type="ECO:0000313" key="2">
    <source>
        <dbReference type="EMBL" id="AYV83894.1"/>
    </source>
</evidence>
<sequence length="532" mass="62246">MADRPTFYHPTNDSPCRASGIIYMHTDNLNVIRFLMIVTAKDDGDELEPAGGKTDEKDKDILDTAIREAHEELNGVIQTSKDALTESVYCKPNKYIVFFVAITSMIAEETFGDREIYEDIPRKVKWLTYDEIANYKIRKIDKKLFMSKIKMFVDPERKAILGRVFEPGILLPKIFDGVDFKKAASYIYSDLDCTVKEHGRLFCVTYRDGLNLWTNAVIPYKIAFMSENRGTIYEMDGPRYKLVSLPFEKFWNQSHPFSYKAPEIFDDGMEGYEKIDGFIIKVFSYRGTWHVATNSIIDSTEVFLRNSKMNAREIFNECAIESKLNWDLLCRNHTYVFEMVHPLCRLVVPYEKPQLFHLMTRDNETLMEIDSDISIQKPRKFDFKTHQQCLEYVNSLHFTNGEGLIVICNTNTRSHHRIKYKSPSYNAEHLLLETTLNEKKILDNYLFNKWATNEEHLLTKYHPELIDKFNAIKIKLSALEQIVKEYQDTYPEKVSYYTNIPQKLKHILTKMYQKPDLRHLDKTLLFDSAGIS</sequence>
<proteinExistence type="predicted"/>
<dbReference type="EMBL" id="MK072395">
    <property type="protein sequence ID" value="AYV83894.1"/>
    <property type="molecule type" value="Genomic_DNA"/>
</dbReference>
<dbReference type="SUPFAM" id="SSF55811">
    <property type="entry name" value="Nudix"/>
    <property type="match status" value="1"/>
</dbReference>
<dbReference type="InterPro" id="IPR000086">
    <property type="entry name" value="NUDIX_hydrolase_dom"/>
</dbReference>
<dbReference type="InterPro" id="IPR015797">
    <property type="entry name" value="NUDIX_hydrolase-like_dom_sf"/>
</dbReference>
<gene>
    <name evidence="2" type="ORF">Hyperionvirus13_37</name>
</gene>
<evidence type="ECO:0000259" key="1">
    <source>
        <dbReference type="PROSITE" id="PS51462"/>
    </source>
</evidence>
<accession>A0A3G5ABB2</accession>
<dbReference type="Gene3D" id="3.90.79.10">
    <property type="entry name" value="Nucleoside Triphosphate Pyrophosphohydrolase"/>
    <property type="match status" value="1"/>
</dbReference>
<dbReference type="InterPro" id="IPR019039">
    <property type="entry name" value="T4-Rnl1-like_N"/>
</dbReference>
<name>A0A3G5ABB2_9VIRU</name>
<dbReference type="Pfam" id="PF09511">
    <property type="entry name" value="RNA_lig_T4_1"/>
    <property type="match status" value="1"/>
</dbReference>
<dbReference type="PROSITE" id="PS51462">
    <property type="entry name" value="NUDIX"/>
    <property type="match status" value="1"/>
</dbReference>